<evidence type="ECO:0000313" key="2">
    <source>
        <dbReference type="EMBL" id="OBX28815.1"/>
    </source>
</evidence>
<evidence type="ECO:0000313" key="3">
    <source>
        <dbReference type="Proteomes" id="UP000185753"/>
    </source>
</evidence>
<dbReference type="RefSeq" id="WP_067764003.1">
    <property type="nucleotide sequence ID" value="NZ_LZDS01000023.1"/>
</dbReference>
<proteinExistence type="predicted"/>
<keyword evidence="1" id="KW-0812">Transmembrane</keyword>
<feature type="transmembrane region" description="Helical" evidence="1">
    <location>
        <begin position="12"/>
        <end position="31"/>
    </location>
</feature>
<dbReference type="EMBL" id="LZDS01000023">
    <property type="protein sequence ID" value="OBX28815.1"/>
    <property type="molecule type" value="Genomic_DNA"/>
</dbReference>
<accession>A0A1A7R973</accession>
<dbReference type="STRING" id="1443941.A9J31_04170"/>
<keyword evidence="3" id="KW-1185">Reference proteome</keyword>
<protein>
    <submittedName>
        <fullName evidence="2">Uncharacterized protein</fullName>
    </submittedName>
</protein>
<gene>
    <name evidence="2" type="ORF">A9J31_04170</name>
</gene>
<feature type="transmembrane region" description="Helical" evidence="1">
    <location>
        <begin position="113"/>
        <end position="132"/>
    </location>
</feature>
<reference evidence="3" key="1">
    <citation type="submission" date="2016-06" db="EMBL/GenBank/DDBJ databases">
        <authorList>
            <person name="Radolfova-Krizova L."/>
            <person name="Nemec A."/>
        </authorList>
    </citation>
    <scope>NUCLEOTIDE SEQUENCE [LARGE SCALE GENOMIC DNA]</scope>
    <source>
        <strain evidence="3">ANC 4275</strain>
    </source>
</reference>
<sequence length="141" mass="16736">MQVDLANKKSLRLFCMLILFTACISWVWYSYVLNISENYLFQNPDFEVHKFMPTLQVVLVSVFFIAHFVLVLIDFLNRYWYWGLWLVVVPIIVGQVYFSVFGLVAHIDHLSVWVDYPFCLLMLIQICTASFVRRRYLKPAP</sequence>
<keyword evidence="1" id="KW-0472">Membrane</keyword>
<feature type="transmembrane region" description="Helical" evidence="1">
    <location>
        <begin position="51"/>
        <end position="73"/>
    </location>
</feature>
<organism evidence="2 3">
    <name type="scientific">Acinetobacter gandensis</name>
    <dbReference type="NCBI Taxonomy" id="1443941"/>
    <lineage>
        <taxon>Bacteria</taxon>
        <taxon>Pseudomonadati</taxon>
        <taxon>Pseudomonadota</taxon>
        <taxon>Gammaproteobacteria</taxon>
        <taxon>Moraxellales</taxon>
        <taxon>Moraxellaceae</taxon>
        <taxon>Acinetobacter</taxon>
    </lineage>
</organism>
<dbReference type="AlphaFoldDB" id="A0A1A7R973"/>
<name>A0A1A7R973_9GAMM</name>
<dbReference type="Proteomes" id="UP000185753">
    <property type="component" value="Unassembled WGS sequence"/>
</dbReference>
<evidence type="ECO:0000256" key="1">
    <source>
        <dbReference type="SAM" id="Phobius"/>
    </source>
</evidence>
<comment type="caution">
    <text evidence="2">The sequence shown here is derived from an EMBL/GenBank/DDBJ whole genome shotgun (WGS) entry which is preliminary data.</text>
</comment>
<feature type="transmembrane region" description="Helical" evidence="1">
    <location>
        <begin position="80"/>
        <end position="107"/>
    </location>
</feature>
<keyword evidence="1" id="KW-1133">Transmembrane helix</keyword>